<keyword evidence="2" id="KW-1185">Reference proteome</keyword>
<reference evidence="1 2" key="1">
    <citation type="journal article" date="2015" name="Proc. Natl. Acad. Sci. U.S.A.">
        <title>The resurrection genome of Boea hygrometrica: A blueprint for survival of dehydration.</title>
        <authorList>
            <person name="Xiao L."/>
            <person name="Yang G."/>
            <person name="Zhang L."/>
            <person name="Yang X."/>
            <person name="Zhao S."/>
            <person name="Ji Z."/>
            <person name="Zhou Q."/>
            <person name="Hu M."/>
            <person name="Wang Y."/>
            <person name="Chen M."/>
            <person name="Xu Y."/>
            <person name="Jin H."/>
            <person name="Xiao X."/>
            <person name="Hu G."/>
            <person name="Bao F."/>
            <person name="Hu Y."/>
            <person name="Wan P."/>
            <person name="Li L."/>
            <person name="Deng X."/>
            <person name="Kuang T."/>
            <person name="Xiang C."/>
            <person name="Zhu J.K."/>
            <person name="Oliver M.J."/>
            <person name="He Y."/>
        </authorList>
    </citation>
    <scope>NUCLEOTIDE SEQUENCE [LARGE SCALE GENOMIC DNA]</scope>
    <source>
        <strain evidence="2">cv. XS01</strain>
    </source>
</reference>
<dbReference type="Proteomes" id="UP000250235">
    <property type="component" value="Unassembled WGS sequence"/>
</dbReference>
<name>A0A2Z7D0L2_9LAMI</name>
<protein>
    <submittedName>
        <fullName evidence="1">Uncharacterized protein</fullName>
    </submittedName>
</protein>
<proteinExistence type="predicted"/>
<evidence type="ECO:0000313" key="2">
    <source>
        <dbReference type="Proteomes" id="UP000250235"/>
    </source>
</evidence>
<organism evidence="1 2">
    <name type="scientific">Dorcoceras hygrometricum</name>
    <dbReference type="NCBI Taxonomy" id="472368"/>
    <lineage>
        <taxon>Eukaryota</taxon>
        <taxon>Viridiplantae</taxon>
        <taxon>Streptophyta</taxon>
        <taxon>Embryophyta</taxon>
        <taxon>Tracheophyta</taxon>
        <taxon>Spermatophyta</taxon>
        <taxon>Magnoliopsida</taxon>
        <taxon>eudicotyledons</taxon>
        <taxon>Gunneridae</taxon>
        <taxon>Pentapetalae</taxon>
        <taxon>asterids</taxon>
        <taxon>lamiids</taxon>
        <taxon>Lamiales</taxon>
        <taxon>Gesneriaceae</taxon>
        <taxon>Didymocarpoideae</taxon>
        <taxon>Trichosporeae</taxon>
        <taxon>Loxocarpinae</taxon>
        <taxon>Dorcoceras</taxon>
    </lineage>
</organism>
<dbReference type="EMBL" id="KQ990568">
    <property type="protein sequence ID" value="KZV53004.1"/>
    <property type="molecule type" value="Genomic_DNA"/>
</dbReference>
<accession>A0A2Z7D0L2</accession>
<gene>
    <name evidence="1" type="ORF">F511_32323</name>
</gene>
<dbReference type="AlphaFoldDB" id="A0A2Z7D0L2"/>
<evidence type="ECO:0000313" key="1">
    <source>
        <dbReference type="EMBL" id="KZV53004.1"/>
    </source>
</evidence>
<sequence>MPPPPAAKPLFRPFWREDSIRDNSMCFLVQGSEGFGNRSWTGLGVQSEIQPLNCYCRVIYIGK</sequence>